<sequence>MQDHQQVPIDIQTSKLLDWLVDRRHCNLKWQNPVLTIRSKIHAAIQDMPESEEFRQLLSGSHIHYFHCLSIVDLLKGTEASTKNIFGRYSSQRMKDWQEIVALYEKDNTYLAELASLLVRNVNYEIPSLKKQISKCQQLQQDFSRKEEECQLGAADMRERFYSSCKQYGITGDNVRRELMALVEDLPSLLAEIGAGARTGVLGEAIDLYQACVGFVCESPSERVVPMLRHVQERGNSTVYEWRTGKEPTTVERPRPEEPPEPVEDDAIDWGSFGTEPASAGAVATEAAGIDWGISLEPEGEEAAGDGIDWGDADSAVGQITVLEVGTHARDLLVPESRGDERRGRHPIGEPVPAGSTLAAGPDQREGGRHGVRPAGSDRRAHQPAHAAPVYDPGLPQVCGPGDGAAPAEAEAGRAAGPEERADGAEAPGSAPGTGRPGAQAGPAHRQNQRAAEVDRSRHLQKVQRAAGEPDGHLPVRPCPVPLRLWSRAACGSGLSPGLGERRDRRPGSRRRELPRLSTLQMKLPRWNHEDPVVQNPRTLGSACVAPRGVFNKASCRLFARLPLEVQNPDLHLRFPSLYFCHLGPFIMMVFVQRLLCAKHCAKRWGRFKILTLSHTGLTVINPRFTDEVIEAQRSEVICPRSHRGHGREAELEHVTF</sequence>
<organism evidence="3 4">
    <name type="scientific">Ornithorhynchus anatinus</name>
    <name type="common">Duckbill platypus</name>
    <dbReference type="NCBI Taxonomy" id="9258"/>
    <lineage>
        <taxon>Eukaryota</taxon>
        <taxon>Metazoa</taxon>
        <taxon>Chordata</taxon>
        <taxon>Craniata</taxon>
        <taxon>Vertebrata</taxon>
        <taxon>Euteleostomi</taxon>
        <taxon>Mammalia</taxon>
        <taxon>Monotremata</taxon>
        <taxon>Ornithorhynchidae</taxon>
        <taxon>Ornithorhynchus</taxon>
    </lineage>
</organism>
<feature type="compositionally biased region" description="Low complexity" evidence="2">
    <location>
        <begin position="404"/>
        <end position="416"/>
    </location>
</feature>
<dbReference type="Bgee" id="ENSOANG00000048116">
    <property type="expression patterns" value="Expressed in endometrium and 7 other cell types or tissues"/>
</dbReference>
<dbReference type="PANTHER" id="PTHR14894:SF0">
    <property type="entry name" value="CDK5 REGULATORY SUBUNIT-ASSOCIATED PROTEIN 3"/>
    <property type="match status" value="1"/>
</dbReference>
<name>A0A6I8PEW3_ORNAN</name>
<reference evidence="3 4" key="1">
    <citation type="journal article" date="2008" name="Nature">
        <title>Genome analysis of the platypus reveals unique signatures of evolution.</title>
        <authorList>
            <person name="Warren W.C."/>
            <person name="Hillier L.W."/>
            <person name="Marshall Graves J.A."/>
            <person name="Birney E."/>
            <person name="Ponting C.P."/>
            <person name="Grutzner F."/>
            <person name="Belov K."/>
            <person name="Miller W."/>
            <person name="Clarke L."/>
            <person name="Chinwalla A.T."/>
            <person name="Yang S.P."/>
            <person name="Heger A."/>
            <person name="Locke D.P."/>
            <person name="Miethke P."/>
            <person name="Waters P.D."/>
            <person name="Veyrunes F."/>
            <person name="Fulton L."/>
            <person name="Fulton B."/>
            <person name="Graves T."/>
            <person name="Wallis J."/>
            <person name="Puente X.S."/>
            <person name="Lopez-Otin C."/>
            <person name="Ordonez G.R."/>
            <person name="Eichler E.E."/>
            <person name="Chen L."/>
            <person name="Cheng Z."/>
            <person name="Deakin J.E."/>
            <person name="Alsop A."/>
            <person name="Thompson K."/>
            <person name="Kirby P."/>
            <person name="Papenfuss A.T."/>
            <person name="Wakefield M.J."/>
            <person name="Olender T."/>
            <person name="Lancet D."/>
            <person name="Huttley G.A."/>
            <person name="Smit A.F."/>
            <person name="Pask A."/>
            <person name="Temple-Smith P."/>
            <person name="Batzer M.A."/>
            <person name="Walker J.A."/>
            <person name="Konkel M.K."/>
            <person name="Harris R.S."/>
            <person name="Whittington C.M."/>
            <person name="Wong E.S."/>
            <person name="Gemmell N.J."/>
            <person name="Buschiazzo E."/>
            <person name="Vargas Jentzsch I.M."/>
            <person name="Merkel A."/>
            <person name="Schmitz J."/>
            <person name="Zemann A."/>
            <person name="Churakov G."/>
            <person name="Kriegs J.O."/>
            <person name="Brosius J."/>
            <person name="Murchison E.P."/>
            <person name="Sachidanandam R."/>
            <person name="Smith C."/>
            <person name="Hannon G.J."/>
            <person name="Tsend-Ayush E."/>
            <person name="McMillan D."/>
            <person name="Attenborough R."/>
            <person name="Rens W."/>
            <person name="Ferguson-Smith M."/>
            <person name="Lefevre C.M."/>
            <person name="Sharp J.A."/>
            <person name="Nicholas K.R."/>
            <person name="Ray D.A."/>
            <person name="Kube M."/>
            <person name="Reinhardt R."/>
            <person name="Pringle T.H."/>
            <person name="Taylor J."/>
            <person name="Jones R.C."/>
            <person name="Nixon B."/>
            <person name="Dacheux J.L."/>
            <person name="Niwa H."/>
            <person name="Sekita Y."/>
            <person name="Huang X."/>
            <person name="Stark A."/>
            <person name="Kheradpour P."/>
            <person name="Kellis M."/>
            <person name="Flicek P."/>
            <person name="Chen Y."/>
            <person name="Webber C."/>
            <person name="Hardison R."/>
            <person name="Nelson J."/>
            <person name="Hallsworth-Pepin K."/>
            <person name="Delehaunty K."/>
            <person name="Markovic C."/>
            <person name="Minx P."/>
            <person name="Feng Y."/>
            <person name="Kremitzki C."/>
            <person name="Mitreva M."/>
            <person name="Glasscock J."/>
            <person name="Wylie T."/>
            <person name="Wohldmann P."/>
            <person name="Thiru P."/>
            <person name="Nhan M.N."/>
            <person name="Pohl C.S."/>
            <person name="Smith S.M."/>
            <person name="Hou S."/>
            <person name="Nefedov M."/>
            <person name="de Jong P.J."/>
            <person name="Renfree M.B."/>
            <person name="Mardis E.R."/>
            <person name="Wilson R.K."/>
        </authorList>
    </citation>
    <scope>NUCLEOTIDE SEQUENCE [LARGE SCALE GENOMIC DNA]</scope>
    <source>
        <strain evidence="3 4">Glennie</strain>
    </source>
</reference>
<feature type="compositionally biased region" description="Basic and acidic residues" evidence="2">
    <location>
        <begin position="331"/>
        <end position="343"/>
    </location>
</feature>
<feature type="region of interest" description="Disordered" evidence="2">
    <location>
        <begin position="331"/>
        <end position="476"/>
    </location>
</feature>
<dbReference type="Pfam" id="PF05600">
    <property type="entry name" value="CDK5RAP3"/>
    <property type="match status" value="1"/>
</dbReference>
<proteinExistence type="inferred from homology"/>
<dbReference type="FunCoup" id="A0A6I8PEW3">
    <property type="interactions" value="2103"/>
</dbReference>
<reference evidence="3" key="3">
    <citation type="submission" date="2025-09" db="UniProtKB">
        <authorList>
            <consortium name="Ensembl"/>
        </authorList>
    </citation>
    <scope>IDENTIFICATION</scope>
    <source>
        <strain evidence="3">Glennie</strain>
    </source>
</reference>
<dbReference type="InterPro" id="IPR008491">
    <property type="entry name" value="CDK5RAP3"/>
</dbReference>
<evidence type="ECO:0000256" key="2">
    <source>
        <dbReference type="SAM" id="MobiDB-lite"/>
    </source>
</evidence>
<dbReference type="AlphaFoldDB" id="A0A6I8PEW3"/>
<evidence type="ECO:0000256" key="1">
    <source>
        <dbReference type="ARBA" id="ARBA00007478"/>
    </source>
</evidence>
<evidence type="ECO:0000313" key="4">
    <source>
        <dbReference type="Proteomes" id="UP000002279"/>
    </source>
</evidence>
<gene>
    <name evidence="3" type="primary">CDK5RAP3</name>
</gene>
<dbReference type="Ensembl" id="ENSOANT00000058789.1">
    <property type="protein sequence ID" value="ENSOANP00000052440.1"/>
    <property type="gene ID" value="ENSOANG00000048116.1"/>
</dbReference>
<protein>
    <submittedName>
        <fullName evidence="3">CDK5 regulatory subunit associated protein 3</fullName>
    </submittedName>
</protein>
<dbReference type="PANTHER" id="PTHR14894">
    <property type="entry name" value="CDK5 REGULATORY SUBUNIT-ASSOCIATED PROTEIN 3"/>
    <property type="match status" value="1"/>
</dbReference>
<evidence type="ECO:0000313" key="3">
    <source>
        <dbReference type="Ensembl" id="ENSOANP00000052440.1"/>
    </source>
</evidence>
<accession>A0A6I8PEW3</accession>
<keyword evidence="4" id="KW-1185">Reference proteome</keyword>
<dbReference type="InParanoid" id="A0A6I8PEW3"/>
<dbReference type="GO" id="GO:0012505">
    <property type="term" value="C:endomembrane system"/>
    <property type="evidence" value="ECO:0000318"/>
    <property type="project" value="GO_Central"/>
</dbReference>
<dbReference type="Proteomes" id="UP000002279">
    <property type="component" value="Chromosome 11"/>
</dbReference>
<dbReference type="GO" id="GO:0007346">
    <property type="term" value="P:regulation of mitotic cell cycle"/>
    <property type="evidence" value="ECO:0000318"/>
    <property type="project" value="GO_Central"/>
</dbReference>
<comment type="similarity">
    <text evidence="1">Belongs to the CDK5RAP3 family.</text>
</comment>
<reference evidence="3" key="2">
    <citation type="submission" date="2025-08" db="UniProtKB">
        <authorList>
            <consortium name="Ensembl"/>
        </authorList>
    </citation>
    <scope>IDENTIFICATION</scope>
    <source>
        <strain evidence="3">Glennie</strain>
    </source>
</reference>
<dbReference type="GeneTree" id="ENSGT00390000000713"/>